<dbReference type="InterPro" id="IPR013194">
    <property type="entry name" value="HDAC_interact_dom"/>
</dbReference>
<dbReference type="PANTHER" id="PTHR12346:SF8">
    <property type="entry name" value="PAIRED AMPHIPATHIC HELIX PROTEIN SIN3-LIKE 2"/>
    <property type="match status" value="1"/>
</dbReference>
<dbReference type="Pfam" id="PF16879">
    <property type="entry name" value="Sin3a_C"/>
    <property type="match status" value="1"/>
</dbReference>
<keyword evidence="3" id="KW-0677">Repeat</keyword>
<feature type="compositionally biased region" description="Gly residues" evidence="8">
    <location>
        <begin position="32"/>
        <end position="51"/>
    </location>
</feature>
<evidence type="ECO:0000256" key="7">
    <source>
        <dbReference type="PROSITE-ProRule" id="PRU00810"/>
    </source>
</evidence>
<accession>A0AAF0XKX3</accession>
<feature type="compositionally biased region" description="Basic and acidic residues" evidence="8">
    <location>
        <begin position="889"/>
        <end position="905"/>
    </location>
</feature>
<dbReference type="InterPro" id="IPR039774">
    <property type="entry name" value="Sin3-like"/>
</dbReference>
<evidence type="ECO:0000313" key="10">
    <source>
        <dbReference type="EMBL" id="WOH09655.1"/>
    </source>
</evidence>
<keyword evidence="6 7" id="KW-0539">Nucleus</keyword>
<feature type="domain" description="Histone deacetylase interacting" evidence="9">
    <location>
        <begin position="490"/>
        <end position="590"/>
    </location>
</feature>
<sequence length="1333" mass="150937">MKRVRDDFVDSPIKKPFASSPAESHGQPQIAAGGGNGGGGSVSGGGGGGGSATAAAQKVANDGGGGSGTGAGAGQKLTTNDALAYLKEVKDMFPDNREKYDNFLDVMKDFKAQRIDTTGVIARVKDLFRGHNNLIFGFNTFLPKGYEITVIKEEDAPPKRSVEFEEAISFVTKIKTRFQDDDRVYKSFLDILNMYRKEHKGIDEVYYEVATLFRDHPDLLDAFIRFLPDASAVASEHKATLGRQQLHLYEERTPAMLTLQGTQMDKQRFRPERIVAPQTQRDSIVERPDIDDDKTMVKLHKEHKKSAEKDCRDRRNPDHDLNRLLEKQKSARKVDNSGGVSVSGLYNDKESLKSIYKQEFAFCHKVKERLRNPDDYEAFLKCLHIFSNEIITRMELQGLVADLLGRFPDLMEGFNQFLERCEGVDGFLHGVIRKKHFWNEKHALYGDALEGLEIKDINNEQRHERDAAKENDKFKEKYWGKSIQELDLSNCQRCTTSYRLLPEDYPIPSASQRSELGAQVLNDYWVSVTSGSEDYSFKHMRRNQYEESLFRCEDDRFELDMLLESVSSTVKRAEELLSNINNAVDFGSQFRVEDHFTALNLRCIERMYGDHGLDTLDILRKNPSYSLPVILARLRQKQEEWSKCRIDFNKVWAEVYTKNHFKSLDHRSFYFKQQDSKNLSTKSFVAEIKELKDKRQEDNVLLSIASGCKHPIIPNLAFDYVDVGIHEEYHKLIKYSCDEICTSKEQSNKAMRLWCTLLEPMLCVPSRLPCSEDTQVPSVSKHHGIKIAGTCVKGRENFKQLKPLSNGEKNTNPNQVVSPILASSVAAPAIGDDKTTPGVGRHAAETPTKHATENRHGVACNIVNAPSLERSDVSKSVPEVKGPLIEGTSVHKDNKSTVDTHKIEKEEGELSPNGDFEEDSFAAYGGSNLSPNAKKSVEAEHNQPGTFKDISCHDNGGENDADDEVSENVPEAGDDVSGSESAADECSHEEREEEDEEQEEDGKAESECEAEVLDNVLAGDGLSLPPSERFLLTTKPLAKHDASTFHDNEKNSCVFYGNDAYYVLFRLHQILYERLLLAKQHLSSAEMERENRKDTGPDLFARFMKALYDLLDGSSDNAKFEDDCRAIIGNQSYVLFTLDKLIYKLVKQLQTVASDEMDNKLLQLYEYEKCRRPEKYVDSVYYENAHVLLHEENIYRFECTSVPCQLLIQLMDDGNEKPEMVAVSVDPNFAAYFYKEFVSVVLNRKESPGIMLRRNKRKYADFDESSAKCVAMDDVRVINGLECKMTCTSSKISYVLDTEDIFCRKRSKIEKSSTLLQDGAKVHKFHQFLTASI</sequence>
<feature type="region of interest" description="Disordered" evidence="8">
    <location>
        <begin position="829"/>
        <end position="853"/>
    </location>
</feature>
<dbReference type="GO" id="GO:0000785">
    <property type="term" value="C:chromatin"/>
    <property type="evidence" value="ECO:0007669"/>
    <property type="project" value="TreeGrafter"/>
</dbReference>
<keyword evidence="4" id="KW-0805">Transcription regulation</keyword>
<dbReference type="PROSITE" id="PS51477">
    <property type="entry name" value="PAH"/>
    <property type="match status" value="3"/>
</dbReference>
<dbReference type="Gene3D" id="1.20.1160.11">
    <property type="entry name" value="Paired amphipathic helix"/>
    <property type="match status" value="3"/>
</dbReference>
<dbReference type="FunFam" id="1.20.1160.11:FF:000001">
    <property type="entry name" value="Paired amphipathic helix protein Sin3"/>
    <property type="match status" value="1"/>
</dbReference>
<reference evidence="10" key="2">
    <citation type="submission" date="2022-03" db="EMBL/GenBank/DDBJ databases">
        <title>Draft title - Genomic analysis of global carrot germplasm unveils the trajectory of domestication and the origin of high carotenoid orange carrot.</title>
        <authorList>
            <person name="Iorizzo M."/>
            <person name="Ellison S."/>
            <person name="Senalik D."/>
            <person name="Macko-Podgorni A."/>
            <person name="Grzebelus D."/>
            <person name="Bostan H."/>
            <person name="Rolling W."/>
            <person name="Curaba J."/>
            <person name="Simon P."/>
        </authorList>
    </citation>
    <scope>NUCLEOTIDE SEQUENCE</scope>
    <source>
        <tissue evidence="10">Leaf</tissue>
    </source>
</reference>
<dbReference type="KEGG" id="dcr:108195967"/>
<evidence type="ECO:0000256" key="3">
    <source>
        <dbReference type="ARBA" id="ARBA00022737"/>
    </source>
</evidence>
<evidence type="ECO:0000256" key="5">
    <source>
        <dbReference type="ARBA" id="ARBA00023163"/>
    </source>
</evidence>
<dbReference type="SMART" id="SM00761">
    <property type="entry name" value="HDAC_interact"/>
    <property type="match status" value="1"/>
</dbReference>
<reference evidence="10" key="1">
    <citation type="journal article" date="2016" name="Nat. Genet.">
        <title>A high-quality carrot genome assembly provides new insights into carotenoid accumulation and asterid genome evolution.</title>
        <authorList>
            <person name="Iorizzo M."/>
            <person name="Ellison S."/>
            <person name="Senalik D."/>
            <person name="Zeng P."/>
            <person name="Satapoomin P."/>
            <person name="Huang J."/>
            <person name="Bowman M."/>
            <person name="Iovene M."/>
            <person name="Sanseverino W."/>
            <person name="Cavagnaro P."/>
            <person name="Yildiz M."/>
            <person name="Macko-Podgorni A."/>
            <person name="Moranska E."/>
            <person name="Grzebelus E."/>
            <person name="Grzebelus D."/>
            <person name="Ashrafi H."/>
            <person name="Zheng Z."/>
            <person name="Cheng S."/>
            <person name="Spooner D."/>
            <person name="Van Deynze A."/>
            <person name="Simon P."/>
        </authorList>
    </citation>
    <scope>NUCLEOTIDE SEQUENCE</scope>
    <source>
        <tissue evidence="10">Leaf</tissue>
    </source>
</reference>
<dbReference type="FunFam" id="1.20.1160.11:FF:000002">
    <property type="entry name" value="Paired amphipathic helix protein SIN3"/>
    <property type="match status" value="1"/>
</dbReference>
<evidence type="ECO:0000313" key="11">
    <source>
        <dbReference type="Proteomes" id="UP000077755"/>
    </source>
</evidence>
<feature type="compositionally biased region" description="Acidic residues" evidence="8">
    <location>
        <begin position="991"/>
        <end position="1000"/>
    </location>
</feature>
<keyword evidence="2" id="KW-0678">Repressor</keyword>
<evidence type="ECO:0000256" key="2">
    <source>
        <dbReference type="ARBA" id="ARBA00022491"/>
    </source>
</evidence>
<comment type="subcellular location">
    <subcellularLocation>
        <location evidence="1 7">Nucleus</location>
    </subcellularLocation>
</comment>
<dbReference type="GO" id="GO:0003714">
    <property type="term" value="F:transcription corepressor activity"/>
    <property type="evidence" value="ECO:0007669"/>
    <property type="project" value="InterPro"/>
</dbReference>
<keyword evidence="11" id="KW-1185">Reference proteome</keyword>
<dbReference type="InterPro" id="IPR031693">
    <property type="entry name" value="Sin3_C"/>
</dbReference>
<dbReference type="InterPro" id="IPR036600">
    <property type="entry name" value="PAH_sf"/>
</dbReference>
<name>A0AAF0XKX3_DAUCS</name>
<evidence type="ECO:0000256" key="8">
    <source>
        <dbReference type="SAM" id="MobiDB-lite"/>
    </source>
</evidence>
<gene>
    <name evidence="10" type="ORF">DCAR_0729113</name>
</gene>
<dbReference type="FunFam" id="1.20.1160.11:FF:000003">
    <property type="entry name" value="Paired amphipathic helix SIN3-like protein"/>
    <property type="match status" value="1"/>
</dbReference>
<dbReference type="InterPro" id="IPR003822">
    <property type="entry name" value="PAH"/>
</dbReference>
<feature type="region of interest" description="Disordered" evidence="8">
    <location>
        <begin position="1"/>
        <end position="55"/>
    </location>
</feature>
<dbReference type="Pfam" id="PF02671">
    <property type="entry name" value="PAH"/>
    <property type="match status" value="3"/>
</dbReference>
<feature type="compositionally biased region" description="Basic and acidic residues" evidence="8">
    <location>
        <begin position="842"/>
        <end position="853"/>
    </location>
</feature>
<dbReference type="EMBL" id="CP093349">
    <property type="protein sequence ID" value="WOH09655.1"/>
    <property type="molecule type" value="Genomic_DNA"/>
</dbReference>
<dbReference type="PANTHER" id="PTHR12346">
    <property type="entry name" value="SIN3B-RELATED"/>
    <property type="match status" value="1"/>
</dbReference>
<evidence type="ECO:0000256" key="4">
    <source>
        <dbReference type="ARBA" id="ARBA00023015"/>
    </source>
</evidence>
<evidence type="ECO:0000259" key="9">
    <source>
        <dbReference type="SMART" id="SM00761"/>
    </source>
</evidence>
<dbReference type="GO" id="GO:0000118">
    <property type="term" value="C:histone deacetylase complex"/>
    <property type="evidence" value="ECO:0007669"/>
    <property type="project" value="TreeGrafter"/>
</dbReference>
<proteinExistence type="predicted"/>
<evidence type="ECO:0000256" key="1">
    <source>
        <dbReference type="ARBA" id="ARBA00004123"/>
    </source>
</evidence>
<organism evidence="10 11">
    <name type="scientific">Daucus carota subsp. sativus</name>
    <name type="common">Carrot</name>
    <dbReference type="NCBI Taxonomy" id="79200"/>
    <lineage>
        <taxon>Eukaryota</taxon>
        <taxon>Viridiplantae</taxon>
        <taxon>Streptophyta</taxon>
        <taxon>Embryophyta</taxon>
        <taxon>Tracheophyta</taxon>
        <taxon>Spermatophyta</taxon>
        <taxon>Magnoliopsida</taxon>
        <taxon>eudicotyledons</taxon>
        <taxon>Gunneridae</taxon>
        <taxon>Pentapetalae</taxon>
        <taxon>asterids</taxon>
        <taxon>campanulids</taxon>
        <taxon>Apiales</taxon>
        <taxon>Apiaceae</taxon>
        <taxon>Apioideae</taxon>
        <taxon>Scandiceae</taxon>
        <taxon>Daucinae</taxon>
        <taxon>Daucus</taxon>
        <taxon>Daucus sect. Daucus</taxon>
    </lineage>
</organism>
<keyword evidence="5" id="KW-0804">Transcription</keyword>
<protein>
    <recommendedName>
        <fullName evidence="9">Histone deacetylase interacting domain-containing protein</fullName>
    </recommendedName>
</protein>
<feature type="region of interest" description="Disordered" evidence="8">
    <location>
        <begin position="870"/>
        <end position="1007"/>
    </location>
</feature>
<dbReference type="Proteomes" id="UP000077755">
    <property type="component" value="Chromosome 7"/>
</dbReference>
<dbReference type="Pfam" id="PF08295">
    <property type="entry name" value="Sin3_corepress"/>
    <property type="match status" value="1"/>
</dbReference>
<feature type="compositionally biased region" description="Acidic residues" evidence="8">
    <location>
        <begin position="957"/>
        <end position="966"/>
    </location>
</feature>
<dbReference type="GO" id="GO:0000122">
    <property type="term" value="P:negative regulation of transcription by RNA polymerase II"/>
    <property type="evidence" value="ECO:0007669"/>
    <property type="project" value="TreeGrafter"/>
</dbReference>
<dbReference type="SUPFAM" id="SSF47762">
    <property type="entry name" value="PAH2 domain"/>
    <property type="match status" value="3"/>
</dbReference>
<evidence type="ECO:0000256" key="6">
    <source>
        <dbReference type="ARBA" id="ARBA00023242"/>
    </source>
</evidence>